<evidence type="ECO:0000313" key="4">
    <source>
        <dbReference type="WBParaSite" id="PSU_v2.g3140.t1"/>
    </source>
</evidence>
<proteinExistence type="predicted"/>
<evidence type="ECO:0000256" key="1">
    <source>
        <dbReference type="SAM" id="SignalP"/>
    </source>
</evidence>
<dbReference type="InterPro" id="IPR056601">
    <property type="entry name" value="Galaxin_dom"/>
</dbReference>
<name>A0A914YT16_9BILA</name>
<accession>A0A914YT16</accession>
<feature type="signal peptide" evidence="1">
    <location>
        <begin position="1"/>
        <end position="21"/>
    </location>
</feature>
<keyword evidence="3" id="KW-1185">Reference proteome</keyword>
<reference evidence="4" key="1">
    <citation type="submission" date="2022-11" db="UniProtKB">
        <authorList>
            <consortium name="WormBaseParasite"/>
        </authorList>
    </citation>
    <scope>IDENTIFICATION</scope>
</reference>
<dbReference type="AlphaFoldDB" id="A0A914YT16"/>
<sequence length="242" mass="26567">MSQYFIISYLQIFCIATVIFGQQLILRACCNGTENCREYNQPEEMFGVACCGNEPMNQFESICCENVTRSRRQGNTFIDKCCGNQTLAYDQTCCQGVVHNIPNGECCGSVAFSRTNAKALCCDGSLSLNAELGSACCGTIPFDGGIRESCCAGQVYLKDIYDGCCPVPDSIPQSYNPYNSKRQICCDQPILKIGNNKCCYLRNSNGTFAPKSFDYNTSCCAYPYIEITPKTNNACVSSTPNH</sequence>
<evidence type="ECO:0000313" key="3">
    <source>
        <dbReference type="Proteomes" id="UP000887577"/>
    </source>
</evidence>
<dbReference type="WBParaSite" id="PSU_v2.g3140.t1">
    <property type="protein sequence ID" value="PSU_v2.g3140.t1"/>
    <property type="gene ID" value="PSU_v2.g3140"/>
</dbReference>
<keyword evidence="1" id="KW-0732">Signal</keyword>
<dbReference type="Proteomes" id="UP000887577">
    <property type="component" value="Unplaced"/>
</dbReference>
<organism evidence="3 4">
    <name type="scientific">Panagrolaimus superbus</name>
    <dbReference type="NCBI Taxonomy" id="310955"/>
    <lineage>
        <taxon>Eukaryota</taxon>
        <taxon>Metazoa</taxon>
        <taxon>Ecdysozoa</taxon>
        <taxon>Nematoda</taxon>
        <taxon>Chromadorea</taxon>
        <taxon>Rhabditida</taxon>
        <taxon>Tylenchina</taxon>
        <taxon>Panagrolaimomorpha</taxon>
        <taxon>Panagrolaimoidea</taxon>
        <taxon>Panagrolaimidae</taxon>
        <taxon>Panagrolaimus</taxon>
    </lineage>
</organism>
<feature type="domain" description="Galaxin-like repeats" evidence="2">
    <location>
        <begin position="49"/>
        <end position="165"/>
    </location>
</feature>
<dbReference type="Pfam" id="PF24748">
    <property type="entry name" value="Galaxin_repeat"/>
    <property type="match status" value="1"/>
</dbReference>
<protein>
    <recommendedName>
        <fullName evidence="2">Galaxin-like repeats domain-containing protein</fullName>
    </recommendedName>
</protein>
<feature type="chain" id="PRO_5038069436" description="Galaxin-like repeats domain-containing protein" evidence="1">
    <location>
        <begin position="22"/>
        <end position="242"/>
    </location>
</feature>
<evidence type="ECO:0000259" key="2">
    <source>
        <dbReference type="Pfam" id="PF24748"/>
    </source>
</evidence>